<keyword evidence="3" id="KW-0482">Metalloprotease</keyword>
<keyword evidence="4" id="KW-1185">Reference proteome</keyword>
<dbReference type="AlphaFoldDB" id="A0A4Q0XDG0"/>
<name>A0A4Q0XDG0_9FLAO</name>
<keyword evidence="1" id="KW-1133">Transmembrane helix</keyword>
<feature type="transmembrane region" description="Helical" evidence="1">
    <location>
        <begin position="157"/>
        <end position="174"/>
    </location>
</feature>
<dbReference type="InterPro" id="IPR042150">
    <property type="entry name" value="MmRce1-like"/>
</dbReference>
<protein>
    <submittedName>
        <fullName evidence="3">CPBP family intramembrane metalloprotease</fullName>
    </submittedName>
</protein>
<feature type="transmembrane region" description="Helical" evidence="1">
    <location>
        <begin position="72"/>
        <end position="92"/>
    </location>
</feature>
<feature type="transmembrane region" description="Helical" evidence="1">
    <location>
        <begin position="7"/>
        <end position="26"/>
    </location>
</feature>
<dbReference type="RefSeq" id="WP_129018209.1">
    <property type="nucleotide sequence ID" value="NZ_SDDZ01000010.1"/>
</dbReference>
<keyword evidence="1" id="KW-0812">Transmembrane</keyword>
<feature type="transmembrane region" description="Helical" evidence="1">
    <location>
        <begin position="204"/>
        <end position="222"/>
    </location>
</feature>
<reference evidence="3 4" key="1">
    <citation type="submission" date="2019-01" db="EMBL/GenBank/DDBJ databases">
        <title>Genome sequence of the Antarctic species Gelidibacter gilvus ACAM 158(T).</title>
        <authorList>
            <person name="Bowman J.P."/>
        </authorList>
    </citation>
    <scope>NUCLEOTIDE SEQUENCE [LARGE SCALE GENOMIC DNA]</scope>
    <source>
        <strain evidence="3 4">IC158</strain>
    </source>
</reference>
<dbReference type="EMBL" id="SDDZ01000010">
    <property type="protein sequence ID" value="RXJ45777.1"/>
    <property type="molecule type" value="Genomic_DNA"/>
</dbReference>
<dbReference type="PANTHER" id="PTHR35797:SF1">
    <property type="entry name" value="PROTEASE"/>
    <property type="match status" value="1"/>
</dbReference>
<evidence type="ECO:0000256" key="1">
    <source>
        <dbReference type="SAM" id="Phobius"/>
    </source>
</evidence>
<dbReference type="PANTHER" id="PTHR35797">
    <property type="entry name" value="PROTEASE-RELATED"/>
    <property type="match status" value="1"/>
</dbReference>
<dbReference type="GO" id="GO:0006508">
    <property type="term" value="P:proteolysis"/>
    <property type="evidence" value="ECO:0007669"/>
    <property type="project" value="UniProtKB-KW"/>
</dbReference>
<keyword evidence="3" id="KW-0378">Hydrolase</keyword>
<dbReference type="Proteomes" id="UP000289792">
    <property type="component" value="Unassembled WGS sequence"/>
</dbReference>
<dbReference type="Pfam" id="PF02517">
    <property type="entry name" value="Rce1-like"/>
    <property type="match status" value="1"/>
</dbReference>
<dbReference type="InterPro" id="IPR003675">
    <property type="entry name" value="Rce1/LyrA-like_dom"/>
</dbReference>
<dbReference type="GO" id="GO:0008237">
    <property type="term" value="F:metallopeptidase activity"/>
    <property type="evidence" value="ECO:0007669"/>
    <property type="project" value="UniProtKB-KW"/>
</dbReference>
<dbReference type="GO" id="GO:0080120">
    <property type="term" value="P:CAAX-box protein maturation"/>
    <property type="evidence" value="ECO:0007669"/>
    <property type="project" value="UniProtKB-ARBA"/>
</dbReference>
<feature type="transmembrane region" description="Helical" evidence="1">
    <location>
        <begin position="135"/>
        <end position="151"/>
    </location>
</feature>
<evidence type="ECO:0000259" key="2">
    <source>
        <dbReference type="Pfam" id="PF02517"/>
    </source>
</evidence>
<gene>
    <name evidence="3" type="ORF">ESZ48_14435</name>
</gene>
<proteinExistence type="predicted"/>
<evidence type="ECO:0000313" key="3">
    <source>
        <dbReference type="EMBL" id="RXJ45777.1"/>
    </source>
</evidence>
<sequence>MTNSAKRITAIAIFYVSAIGLRYYITVIKPDFFIHSNLYIHVLLQGIGPLLGGLFVIKFLKRPSGLKLFGIGFSKTLLAVSIPIVLFSLVGILNTGQLYLNAPKYIALIVIYALFEEYGWRNYLQTELSELNKILKYVIITILWFVWHLNFQLTLSNGLFFLMLFAGSFGIGYVADRSKSLIFVALFHAFFNILQSELLQGIELNLKLIIVAISSISAILIMKYDLKDKTAFVPTSNPYYGNDS</sequence>
<feature type="transmembrane region" description="Helical" evidence="1">
    <location>
        <begin position="38"/>
        <end position="60"/>
    </location>
</feature>
<dbReference type="GO" id="GO:0004175">
    <property type="term" value="F:endopeptidase activity"/>
    <property type="evidence" value="ECO:0007669"/>
    <property type="project" value="UniProtKB-ARBA"/>
</dbReference>
<organism evidence="3 4">
    <name type="scientific">Gelidibacter gilvus</name>
    <dbReference type="NCBI Taxonomy" id="59602"/>
    <lineage>
        <taxon>Bacteria</taxon>
        <taxon>Pseudomonadati</taxon>
        <taxon>Bacteroidota</taxon>
        <taxon>Flavobacteriia</taxon>
        <taxon>Flavobacteriales</taxon>
        <taxon>Flavobacteriaceae</taxon>
        <taxon>Gelidibacter</taxon>
    </lineage>
</organism>
<comment type="caution">
    <text evidence="3">The sequence shown here is derived from an EMBL/GenBank/DDBJ whole genome shotgun (WGS) entry which is preliminary data.</text>
</comment>
<dbReference type="OrthoDB" id="9777755at2"/>
<keyword evidence="3" id="KW-0645">Protease</keyword>
<accession>A0A4Q0XDG0</accession>
<evidence type="ECO:0000313" key="4">
    <source>
        <dbReference type="Proteomes" id="UP000289792"/>
    </source>
</evidence>
<feature type="domain" description="CAAX prenyl protease 2/Lysostaphin resistance protein A-like" evidence="2">
    <location>
        <begin position="103"/>
        <end position="194"/>
    </location>
</feature>
<keyword evidence="1" id="KW-0472">Membrane</keyword>